<gene>
    <name evidence="10" type="ORF">DFJ69_3180</name>
</gene>
<evidence type="ECO:0000313" key="11">
    <source>
        <dbReference type="Proteomes" id="UP000256661"/>
    </source>
</evidence>
<keyword evidence="5 8" id="KW-1133">Transmembrane helix</keyword>
<dbReference type="GO" id="GO:0016780">
    <property type="term" value="F:phosphotransferase activity, for other substituted phosphate groups"/>
    <property type="evidence" value="ECO:0007669"/>
    <property type="project" value="TreeGrafter"/>
</dbReference>
<comment type="caution">
    <text evidence="10">The sequence shown here is derived from an EMBL/GenBank/DDBJ whole genome shotgun (WGS) entry which is preliminary data.</text>
</comment>
<evidence type="ECO:0000313" key="10">
    <source>
        <dbReference type="EMBL" id="REE97706.1"/>
    </source>
</evidence>
<feature type="domain" description="Bacterial sugar transferase" evidence="9">
    <location>
        <begin position="291"/>
        <end position="472"/>
    </location>
</feature>
<keyword evidence="11" id="KW-1185">Reference proteome</keyword>
<dbReference type="PANTHER" id="PTHR30576">
    <property type="entry name" value="COLANIC BIOSYNTHESIS UDP-GLUCOSE LIPID CARRIER TRANSFERASE"/>
    <property type="match status" value="1"/>
</dbReference>
<keyword evidence="4 8" id="KW-0812">Transmembrane</keyword>
<comment type="similarity">
    <text evidence="2">Belongs to the bacterial sugar transferase family.</text>
</comment>
<feature type="transmembrane region" description="Helical" evidence="8">
    <location>
        <begin position="296"/>
        <end position="319"/>
    </location>
</feature>
<dbReference type="RefSeq" id="WP_245974406.1">
    <property type="nucleotide sequence ID" value="NZ_QTTT01000001.1"/>
</dbReference>
<evidence type="ECO:0000256" key="8">
    <source>
        <dbReference type="SAM" id="Phobius"/>
    </source>
</evidence>
<name>A0A3D9SP06_9ACTN</name>
<reference evidence="10 11" key="1">
    <citation type="submission" date="2018-08" db="EMBL/GenBank/DDBJ databases">
        <title>Sequencing the genomes of 1000 actinobacteria strains.</title>
        <authorList>
            <person name="Klenk H.-P."/>
        </authorList>
    </citation>
    <scope>NUCLEOTIDE SEQUENCE [LARGE SCALE GENOMIC DNA]</scope>
    <source>
        <strain evidence="10 11">DSM 43927</strain>
    </source>
</reference>
<dbReference type="AlphaFoldDB" id="A0A3D9SP06"/>
<feature type="transmembrane region" description="Helical" evidence="8">
    <location>
        <begin position="129"/>
        <end position="147"/>
    </location>
</feature>
<keyword evidence="6 8" id="KW-0472">Membrane</keyword>
<feature type="transmembrane region" description="Helical" evidence="8">
    <location>
        <begin position="105"/>
        <end position="123"/>
    </location>
</feature>
<comment type="subcellular location">
    <subcellularLocation>
        <location evidence="1">Membrane</location>
        <topology evidence="1">Multi-pass membrane protein</topology>
    </subcellularLocation>
</comment>
<evidence type="ECO:0000259" key="9">
    <source>
        <dbReference type="Pfam" id="PF02397"/>
    </source>
</evidence>
<dbReference type="InterPro" id="IPR017475">
    <property type="entry name" value="EPS_sugar_tfrase"/>
</dbReference>
<feature type="compositionally biased region" description="Basic and acidic residues" evidence="7">
    <location>
        <begin position="15"/>
        <end position="41"/>
    </location>
</feature>
<protein>
    <submittedName>
        <fullName evidence="10">Exopolysaccharide biosynthesis polyprenyl glycosylphosphotransferase</fullName>
    </submittedName>
</protein>
<evidence type="ECO:0000256" key="6">
    <source>
        <dbReference type="ARBA" id="ARBA00023136"/>
    </source>
</evidence>
<organism evidence="10 11">
    <name type="scientific">Thermomonospora umbrina</name>
    <dbReference type="NCBI Taxonomy" id="111806"/>
    <lineage>
        <taxon>Bacteria</taxon>
        <taxon>Bacillati</taxon>
        <taxon>Actinomycetota</taxon>
        <taxon>Actinomycetes</taxon>
        <taxon>Streptosporangiales</taxon>
        <taxon>Thermomonosporaceae</taxon>
        <taxon>Thermomonospora</taxon>
    </lineage>
</organism>
<keyword evidence="3 10" id="KW-0808">Transferase</keyword>
<dbReference type="InterPro" id="IPR003362">
    <property type="entry name" value="Bact_transf"/>
</dbReference>
<proteinExistence type="inferred from homology"/>
<evidence type="ECO:0000256" key="3">
    <source>
        <dbReference type="ARBA" id="ARBA00022679"/>
    </source>
</evidence>
<evidence type="ECO:0000256" key="2">
    <source>
        <dbReference type="ARBA" id="ARBA00006464"/>
    </source>
</evidence>
<dbReference type="NCBIfam" id="TIGR03025">
    <property type="entry name" value="EPS_sugtrans"/>
    <property type="match status" value="1"/>
</dbReference>
<dbReference type="PANTHER" id="PTHR30576:SF0">
    <property type="entry name" value="UNDECAPRENYL-PHOSPHATE N-ACETYLGALACTOSAMINYL 1-PHOSPHATE TRANSFERASE-RELATED"/>
    <property type="match status" value="1"/>
</dbReference>
<feature type="transmembrane region" description="Helical" evidence="8">
    <location>
        <begin position="48"/>
        <end position="67"/>
    </location>
</feature>
<sequence>MGAHELSAGATSPRESTRESTRERAPRVAETPVRETTRRSETSLRPGMYALALMAVDAGALAWPAVASGAARPARLAVAAAVVVALHASSGLYRLRRGFSPAQDAPRLAVGGVVAALILSATAESWRAAAGYLVLAITGRLAAYGAVRWARLRGRRCPALVVGGGAAGLGLAAVLRRRPEYGLDPVGIVLAGPWEPRGAAVPVPVLGGGPELRRVMRRHDVRAVFVVLPELRHGRLETIVEDCDALGAELFLVPSSMAVGAVDGRRTECFGGVVCVAARLRPHTFTARWGKRLFDLAVALGALAVTWPLFLACAVAVRLESGPGVLFRQLRVGLDGRTFVLLKFRTMHPATEEEADTRWSIEGDERVGRVGRLLRRTWLDELPQLWNVVRGDMSVVGPRPERPYFVRRFSRTVPGYALRHRVPVGITGWAQVHGLHGDTCVEERARFDNQYIAAWTLWTDVRILLLTARAMLLRAVP</sequence>
<evidence type="ECO:0000256" key="4">
    <source>
        <dbReference type="ARBA" id="ARBA00022692"/>
    </source>
</evidence>
<feature type="transmembrane region" description="Helical" evidence="8">
    <location>
        <begin position="73"/>
        <end position="93"/>
    </location>
</feature>
<evidence type="ECO:0000256" key="5">
    <source>
        <dbReference type="ARBA" id="ARBA00022989"/>
    </source>
</evidence>
<dbReference type="Pfam" id="PF13727">
    <property type="entry name" value="CoA_binding_3"/>
    <property type="match status" value="1"/>
</dbReference>
<evidence type="ECO:0000256" key="7">
    <source>
        <dbReference type="SAM" id="MobiDB-lite"/>
    </source>
</evidence>
<dbReference type="Gene3D" id="3.40.50.720">
    <property type="entry name" value="NAD(P)-binding Rossmann-like Domain"/>
    <property type="match status" value="1"/>
</dbReference>
<dbReference type="EMBL" id="QTTT01000001">
    <property type="protein sequence ID" value="REE97706.1"/>
    <property type="molecule type" value="Genomic_DNA"/>
</dbReference>
<dbReference type="GO" id="GO:0016020">
    <property type="term" value="C:membrane"/>
    <property type="evidence" value="ECO:0007669"/>
    <property type="project" value="UniProtKB-SubCell"/>
</dbReference>
<accession>A0A3D9SP06</accession>
<evidence type="ECO:0000256" key="1">
    <source>
        <dbReference type="ARBA" id="ARBA00004141"/>
    </source>
</evidence>
<dbReference type="Proteomes" id="UP000256661">
    <property type="component" value="Unassembled WGS sequence"/>
</dbReference>
<feature type="region of interest" description="Disordered" evidence="7">
    <location>
        <begin position="1"/>
        <end position="41"/>
    </location>
</feature>
<dbReference type="Pfam" id="PF02397">
    <property type="entry name" value="Bac_transf"/>
    <property type="match status" value="1"/>
</dbReference>